<gene>
    <name evidence="2" type="ORF">A2Y62_13660</name>
</gene>
<reference evidence="2 3" key="1">
    <citation type="journal article" date="2016" name="Nat. Commun.">
        <title>Thousands of microbial genomes shed light on interconnected biogeochemical processes in an aquifer system.</title>
        <authorList>
            <person name="Anantharaman K."/>
            <person name="Brown C.T."/>
            <person name="Hug L.A."/>
            <person name="Sharon I."/>
            <person name="Castelle C.J."/>
            <person name="Probst A.J."/>
            <person name="Thomas B.C."/>
            <person name="Singh A."/>
            <person name="Wilkins M.J."/>
            <person name="Karaoz U."/>
            <person name="Brodie E.L."/>
            <person name="Williams K.H."/>
            <person name="Hubbard S.S."/>
            <person name="Banfield J.F."/>
        </authorList>
    </citation>
    <scope>NUCLEOTIDE SEQUENCE [LARGE SCALE GENOMIC DNA]</scope>
</reference>
<comment type="caution">
    <text evidence="2">The sequence shown here is derived from an EMBL/GenBank/DDBJ whole genome shotgun (WGS) entry which is preliminary data.</text>
</comment>
<feature type="domain" description="DUF4340" evidence="1">
    <location>
        <begin position="206"/>
        <end position="341"/>
    </location>
</feature>
<evidence type="ECO:0000313" key="3">
    <source>
        <dbReference type="Proteomes" id="UP000178943"/>
    </source>
</evidence>
<accession>A0A1F5V7G3</accession>
<dbReference type="InterPro" id="IPR025641">
    <property type="entry name" value="DUF4340"/>
</dbReference>
<evidence type="ECO:0000313" key="2">
    <source>
        <dbReference type="EMBL" id="OGF59330.1"/>
    </source>
</evidence>
<sequence length="457" mass="52472">MKLKGLLILLLIFAALAAFFYYYEIKGDKIREGKKEAEKKLYSFTINNVTKIELINTKNHITFIKENNIWKITSPVSELAEQDIINALLEKIGSISIDKDITISSDRLNEFGLKPGNAIYKLYKGTQAIAQLVLGNINPSSEKVYAYELMQKKSYLLSKQVQTDLEFDLFKVRDKRMTEFKSEEVTGFEIIAGERRIASEYENNLWHLTYPKNVLADNIKISSFLAAMEFLKAERFEDNTLAPARFSLDKSTYVVTIYISNKNKITKIDFSVKADNELYAIVEGNPNIVKIPTNILEYLIKSWTYWRENKPIIINSFDAKKIIINNSGNIIELSKNENDAWYITKPAIAQADAKKVNSFLWSFEQFNNSDVLETQKKLSEYAFDTSNLSLTIIEETAGKEIEKTIIIGKHDTANRKVYVLNKQNNTIFVVQEQIMTVLNKQSNDFALDKNVENKSNK</sequence>
<dbReference type="Proteomes" id="UP000178943">
    <property type="component" value="Unassembled WGS sequence"/>
</dbReference>
<feature type="domain" description="DUF4340" evidence="1">
    <location>
        <begin position="70"/>
        <end position="196"/>
    </location>
</feature>
<protein>
    <recommendedName>
        <fullName evidence="1">DUF4340 domain-containing protein</fullName>
    </recommendedName>
</protein>
<organism evidence="2 3">
    <name type="scientific">Candidatus Fischerbacteria bacterium RBG_13_37_8</name>
    <dbReference type="NCBI Taxonomy" id="1817863"/>
    <lineage>
        <taxon>Bacteria</taxon>
        <taxon>Candidatus Fischeribacteriota</taxon>
    </lineage>
</organism>
<dbReference type="EMBL" id="MFGW01000217">
    <property type="protein sequence ID" value="OGF59330.1"/>
    <property type="molecule type" value="Genomic_DNA"/>
</dbReference>
<name>A0A1F5V7G3_9BACT</name>
<dbReference type="Pfam" id="PF14238">
    <property type="entry name" value="DUF4340"/>
    <property type="match status" value="2"/>
</dbReference>
<proteinExistence type="predicted"/>
<dbReference type="STRING" id="1817863.A2Y62_13660"/>
<evidence type="ECO:0000259" key="1">
    <source>
        <dbReference type="Pfam" id="PF14238"/>
    </source>
</evidence>
<dbReference type="AlphaFoldDB" id="A0A1F5V7G3"/>